<evidence type="ECO:0000256" key="1">
    <source>
        <dbReference type="SAM" id="MobiDB-lite"/>
    </source>
</evidence>
<feature type="compositionally biased region" description="Pro residues" evidence="1">
    <location>
        <begin position="237"/>
        <end position="247"/>
    </location>
</feature>
<evidence type="ECO:0000256" key="2">
    <source>
        <dbReference type="SAM" id="SignalP"/>
    </source>
</evidence>
<proteinExistence type="predicted"/>
<dbReference type="GO" id="GO:0005884">
    <property type="term" value="C:actin filament"/>
    <property type="evidence" value="ECO:0007669"/>
    <property type="project" value="TreeGrafter"/>
</dbReference>
<evidence type="ECO:0000313" key="4">
    <source>
        <dbReference type="WBParaSite" id="PSAMB.scaffold7678size7278.g30414.t1"/>
    </source>
</evidence>
<accession>A0A914XD67</accession>
<dbReference type="PRINTS" id="PR01217">
    <property type="entry name" value="PRICHEXTENSN"/>
</dbReference>
<dbReference type="Proteomes" id="UP000887566">
    <property type="component" value="Unplaced"/>
</dbReference>
<dbReference type="GO" id="GO:0030041">
    <property type="term" value="P:actin filament polymerization"/>
    <property type="evidence" value="ECO:0007669"/>
    <property type="project" value="TreeGrafter"/>
</dbReference>
<feature type="compositionally biased region" description="Pro residues" evidence="1">
    <location>
        <begin position="202"/>
        <end position="228"/>
    </location>
</feature>
<keyword evidence="3" id="KW-1185">Reference proteome</keyword>
<dbReference type="InterPro" id="IPR051412">
    <property type="entry name" value="Formin_Homology_Diaphanous_sf"/>
</dbReference>
<organism evidence="3 4">
    <name type="scientific">Plectus sambesii</name>
    <dbReference type="NCBI Taxonomy" id="2011161"/>
    <lineage>
        <taxon>Eukaryota</taxon>
        <taxon>Metazoa</taxon>
        <taxon>Ecdysozoa</taxon>
        <taxon>Nematoda</taxon>
        <taxon>Chromadorea</taxon>
        <taxon>Plectida</taxon>
        <taxon>Plectina</taxon>
        <taxon>Plectoidea</taxon>
        <taxon>Plectidae</taxon>
        <taxon>Plectus</taxon>
    </lineage>
</organism>
<dbReference type="PANTHER" id="PTHR45691:SF6">
    <property type="entry name" value="PROTEIN DIAPHANOUS"/>
    <property type="match status" value="1"/>
</dbReference>
<feature type="region of interest" description="Disordered" evidence="1">
    <location>
        <begin position="195"/>
        <end position="247"/>
    </location>
</feature>
<sequence>MQLLIVLGALVAATLAAPTVVSPALPPCGLPPFFDELPDRARDAIGKIWASYVDGEECINEHAEMKQILDTLPPPPPPPAAPAPPPCGAPKMIDMLPEETRVGLQKIWEGYVDGEDCTARQEQMQAFLDVMNRKMMEKFNIPMPPPPCALPPFTDKLPMNAKQEVEAIWAQYEEGNDCSKEHELTKAVIDALSQEVKESILPPGPPPMPPTTNPNEPAPVGPPPPRVLPKPDTSAPNVPPPPPVKQY</sequence>
<dbReference type="WBParaSite" id="PSAMB.scaffold7678size7278.g30414.t1">
    <property type="protein sequence ID" value="PSAMB.scaffold7678size7278.g30414.t1"/>
    <property type="gene ID" value="PSAMB.scaffold7678size7278.g30414"/>
</dbReference>
<name>A0A914XD67_9BILA</name>
<feature type="chain" id="PRO_5036768779" evidence="2">
    <location>
        <begin position="17"/>
        <end position="247"/>
    </location>
</feature>
<reference evidence="4" key="1">
    <citation type="submission" date="2022-11" db="UniProtKB">
        <authorList>
            <consortium name="WormBaseParasite"/>
        </authorList>
    </citation>
    <scope>IDENTIFICATION</scope>
</reference>
<dbReference type="AlphaFoldDB" id="A0A914XD67"/>
<dbReference type="PANTHER" id="PTHR45691">
    <property type="entry name" value="PROTEIN DIAPHANOUS"/>
    <property type="match status" value="1"/>
</dbReference>
<keyword evidence="2" id="KW-0732">Signal</keyword>
<evidence type="ECO:0000313" key="3">
    <source>
        <dbReference type="Proteomes" id="UP000887566"/>
    </source>
</evidence>
<feature type="signal peptide" evidence="2">
    <location>
        <begin position="1"/>
        <end position="16"/>
    </location>
</feature>
<protein>
    <submittedName>
        <fullName evidence="4">Uncharacterized protein</fullName>
    </submittedName>
</protein>